<dbReference type="InterPro" id="IPR001680">
    <property type="entry name" value="WD40_rpt"/>
</dbReference>
<organism evidence="7 8">
    <name type="scientific">Coemansia biformis</name>
    <dbReference type="NCBI Taxonomy" id="1286918"/>
    <lineage>
        <taxon>Eukaryota</taxon>
        <taxon>Fungi</taxon>
        <taxon>Fungi incertae sedis</taxon>
        <taxon>Zoopagomycota</taxon>
        <taxon>Kickxellomycotina</taxon>
        <taxon>Kickxellomycetes</taxon>
        <taxon>Kickxellales</taxon>
        <taxon>Kickxellaceae</taxon>
        <taxon>Coemansia</taxon>
    </lineage>
</organism>
<dbReference type="InterPro" id="IPR037867">
    <property type="entry name" value="Swd2/WDR82"/>
</dbReference>
<comment type="similarity">
    <text evidence="2">Belongs to the WD repeat SWD2 family.</text>
</comment>
<dbReference type="PROSITE" id="PS00678">
    <property type="entry name" value="WD_REPEATS_1"/>
    <property type="match status" value="1"/>
</dbReference>
<dbReference type="InterPro" id="IPR015943">
    <property type="entry name" value="WD40/YVTN_repeat-like_dom_sf"/>
</dbReference>
<keyword evidence="5" id="KW-0539">Nucleus</keyword>
<comment type="subcellular location">
    <subcellularLocation>
        <location evidence="1">Nucleus</location>
    </subcellularLocation>
</comment>
<feature type="non-terminal residue" evidence="7">
    <location>
        <position position="263"/>
    </location>
</feature>
<keyword evidence="3 6" id="KW-0853">WD repeat</keyword>
<dbReference type="AlphaFoldDB" id="A0A9W7XSW8"/>
<dbReference type="GO" id="GO:0003682">
    <property type="term" value="F:chromatin binding"/>
    <property type="evidence" value="ECO:0007669"/>
    <property type="project" value="TreeGrafter"/>
</dbReference>
<evidence type="ECO:0000256" key="5">
    <source>
        <dbReference type="ARBA" id="ARBA00023242"/>
    </source>
</evidence>
<dbReference type="OrthoDB" id="27537at2759"/>
<evidence type="ECO:0000256" key="2">
    <source>
        <dbReference type="ARBA" id="ARBA00005616"/>
    </source>
</evidence>
<keyword evidence="8" id="KW-1185">Reference proteome</keyword>
<dbReference type="GO" id="GO:0016070">
    <property type="term" value="P:RNA metabolic process"/>
    <property type="evidence" value="ECO:0007669"/>
    <property type="project" value="UniProtKB-ARBA"/>
</dbReference>
<evidence type="ECO:0000256" key="6">
    <source>
        <dbReference type="PROSITE-ProRule" id="PRU00221"/>
    </source>
</evidence>
<feature type="repeat" description="WD" evidence="6">
    <location>
        <begin position="122"/>
        <end position="158"/>
    </location>
</feature>
<dbReference type="EMBL" id="JANBOI010004241">
    <property type="protein sequence ID" value="KAJ1717908.1"/>
    <property type="molecule type" value="Genomic_DNA"/>
</dbReference>
<name>A0A9W7XSW8_9FUNG</name>
<evidence type="ECO:0000256" key="1">
    <source>
        <dbReference type="ARBA" id="ARBA00004123"/>
    </source>
</evidence>
<keyword evidence="4" id="KW-0677">Repeat</keyword>
<dbReference type="SUPFAM" id="SSF50978">
    <property type="entry name" value="WD40 repeat-like"/>
    <property type="match status" value="1"/>
</dbReference>
<dbReference type="Gene3D" id="2.130.10.10">
    <property type="entry name" value="YVTN repeat-like/Quinoprotein amine dehydrogenase"/>
    <property type="match status" value="1"/>
</dbReference>
<proteinExistence type="inferred from homology"/>
<evidence type="ECO:0000256" key="3">
    <source>
        <dbReference type="ARBA" id="ARBA00022574"/>
    </source>
</evidence>
<dbReference type="SMART" id="SM00320">
    <property type="entry name" value="WD40"/>
    <property type="match status" value="2"/>
</dbReference>
<dbReference type="InterPro" id="IPR019775">
    <property type="entry name" value="WD40_repeat_CS"/>
</dbReference>
<sequence>MDPEISPETLEVLRKDPLRQALTNTALRNFQMAKLFPDNKAPVTSLDYDVAGTRCITTSHDESLRIYDCERGVREHVSYSKKYGCNLAQFTAQPGCAAYASTKINDTIRYLSCDTNQYIRYFVGHKDAVTSLQRSPNQASSTLLSAALDGSVRIWDLDQVDPACTVTPTGTRSVADGGIAAAHDPSGAVVAVAVGSAEIQLLDVRELARGPFLSAPIEPPSAKGAAIAGVQFIPPTGDHIVLSWTDGTIAVHDAFTLDTRALL</sequence>
<accession>A0A9W7XSW8</accession>
<dbReference type="Pfam" id="PF00400">
    <property type="entry name" value="WD40"/>
    <property type="match status" value="2"/>
</dbReference>
<reference evidence="7" key="1">
    <citation type="submission" date="2022-07" db="EMBL/GenBank/DDBJ databases">
        <title>Phylogenomic reconstructions and comparative analyses of Kickxellomycotina fungi.</title>
        <authorList>
            <person name="Reynolds N.K."/>
            <person name="Stajich J.E."/>
            <person name="Barry K."/>
            <person name="Grigoriev I.V."/>
            <person name="Crous P."/>
            <person name="Smith M.E."/>
        </authorList>
    </citation>
    <scope>NUCLEOTIDE SEQUENCE</scope>
    <source>
        <strain evidence="7">BCRC 34381</strain>
    </source>
</reference>
<dbReference type="PROSITE" id="PS50082">
    <property type="entry name" value="WD_REPEATS_2"/>
    <property type="match status" value="1"/>
</dbReference>
<dbReference type="PROSITE" id="PS50294">
    <property type="entry name" value="WD_REPEATS_REGION"/>
    <property type="match status" value="1"/>
</dbReference>
<evidence type="ECO:0000313" key="8">
    <source>
        <dbReference type="Proteomes" id="UP001143981"/>
    </source>
</evidence>
<dbReference type="PANTHER" id="PTHR19861">
    <property type="entry name" value="WD40 REPEAT PROTEIN SWD2"/>
    <property type="match status" value="1"/>
</dbReference>
<evidence type="ECO:0000256" key="4">
    <source>
        <dbReference type="ARBA" id="ARBA00022737"/>
    </source>
</evidence>
<comment type="caution">
    <text evidence="7">The sequence shown here is derived from an EMBL/GenBank/DDBJ whole genome shotgun (WGS) entry which is preliminary data.</text>
</comment>
<dbReference type="InterPro" id="IPR036322">
    <property type="entry name" value="WD40_repeat_dom_sf"/>
</dbReference>
<evidence type="ECO:0008006" key="9">
    <source>
        <dbReference type="Google" id="ProtNLM"/>
    </source>
</evidence>
<dbReference type="PANTHER" id="PTHR19861:SF0">
    <property type="entry name" value="WD REPEAT-CONTAINING PROTEIN 82"/>
    <property type="match status" value="1"/>
</dbReference>
<protein>
    <recommendedName>
        <fullName evidence="9">WD40 repeat-like protein</fullName>
    </recommendedName>
</protein>
<evidence type="ECO:0000313" key="7">
    <source>
        <dbReference type="EMBL" id="KAJ1717908.1"/>
    </source>
</evidence>
<dbReference type="Proteomes" id="UP001143981">
    <property type="component" value="Unassembled WGS sequence"/>
</dbReference>
<gene>
    <name evidence="7" type="ORF">LPJ61_007057</name>
</gene>
<dbReference type="GO" id="GO:0048188">
    <property type="term" value="C:Set1C/COMPASS complex"/>
    <property type="evidence" value="ECO:0007669"/>
    <property type="project" value="TreeGrafter"/>
</dbReference>